<dbReference type="OrthoDB" id="113565at2759"/>
<reference evidence="1" key="1">
    <citation type="submission" date="2023-04" db="EMBL/GenBank/DDBJ databases">
        <title>Phytophthora fragariaefolia NBRC 109709.</title>
        <authorList>
            <person name="Ichikawa N."/>
            <person name="Sato H."/>
            <person name="Tonouchi N."/>
        </authorList>
    </citation>
    <scope>NUCLEOTIDE SEQUENCE</scope>
    <source>
        <strain evidence="1">NBRC 109709</strain>
    </source>
</reference>
<sequence>MPTDTMNGSDNSTRTVSAEVKGLVDLAIQLKKNLETGELVLPSSQTAREVDGLLRKINKLGNVFSGSILRHENSVVAFSESIGILVELIWRCPCGSLDHQKFNGLLKKLPGIIENATQRATKGHFTTHLTLAASYD</sequence>
<accession>A0A9W6Y9H7</accession>
<dbReference type="EMBL" id="BSXT01003895">
    <property type="protein sequence ID" value="GMF56042.1"/>
    <property type="molecule type" value="Genomic_DNA"/>
</dbReference>
<gene>
    <name evidence="1" type="ORF">Pfra01_002371400</name>
</gene>
<comment type="caution">
    <text evidence="1">The sequence shown here is derived from an EMBL/GenBank/DDBJ whole genome shotgun (WGS) entry which is preliminary data.</text>
</comment>
<dbReference type="Proteomes" id="UP001165121">
    <property type="component" value="Unassembled WGS sequence"/>
</dbReference>
<name>A0A9W6Y9H7_9STRA</name>
<dbReference type="AlphaFoldDB" id="A0A9W6Y9H7"/>
<organism evidence="1 2">
    <name type="scientific">Phytophthora fragariaefolia</name>
    <dbReference type="NCBI Taxonomy" id="1490495"/>
    <lineage>
        <taxon>Eukaryota</taxon>
        <taxon>Sar</taxon>
        <taxon>Stramenopiles</taxon>
        <taxon>Oomycota</taxon>
        <taxon>Peronosporomycetes</taxon>
        <taxon>Peronosporales</taxon>
        <taxon>Peronosporaceae</taxon>
        <taxon>Phytophthora</taxon>
    </lineage>
</organism>
<evidence type="ECO:0000313" key="1">
    <source>
        <dbReference type="EMBL" id="GMF56042.1"/>
    </source>
</evidence>
<protein>
    <submittedName>
        <fullName evidence="1">Unnamed protein product</fullName>
    </submittedName>
</protein>
<evidence type="ECO:0000313" key="2">
    <source>
        <dbReference type="Proteomes" id="UP001165121"/>
    </source>
</evidence>
<keyword evidence="2" id="KW-1185">Reference proteome</keyword>
<proteinExistence type="predicted"/>